<keyword evidence="3" id="KW-1185">Reference proteome</keyword>
<dbReference type="RefSeq" id="WP_083162627.1">
    <property type="nucleotide sequence ID" value="NZ_MVHF01000006.1"/>
</dbReference>
<dbReference type="EMBL" id="MVHF01000006">
    <property type="protein sequence ID" value="ORA37197.1"/>
    <property type="molecule type" value="Genomic_DNA"/>
</dbReference>
<feature type="domain" description="PknH-like extracellular" evidence="1">
    <location>
        <begin position="60"/>
        <end position="202"/>
    </location>
</feature>
<evidence type="ECO:0000313" key="3">
    <source>
        <dbReference type="Proteomes" id="UP000192448"/>
    </source>
</evidence>
<dbReference type="PROSITE" id="PS51257">
    <property type="entry name" value="PROKAR_LIPOPROTEIN"/>
    <property type="match status" value="1"/>
</dbReference>
<dbReference type="InterPro" id="IPR026954">
    <property type="entry name" value="PknH-like_Extracell"/>
</dbReference>
<evidence type="ECO:0000313" key="2">
    <source>
        <dbReference type="EMBL" id="ORA37197.1"/>
    </source>
</evidence>
<name>A0A1X0B4E4_9MYCO</name>
<proteinExistence type="predicted"/>
<dbReference type="AlphaFoldDB" id="A0A1X0B4E4"/>
<dbReference type="Gene3D" id="3.40.1000.70">
    <property type="entry name" value="PknH-like extracellular domain"/>
    <property type="match status" value="1"/>
</dbReference>
<evidence type="ECO:0000259" key="1">
    <source>
        <dbReference type="Pfam" id="PF14032"/>
    </source>
</evidence>
<reference evidence="2 3" key="1">
    <citation type="submission" date="2017-02" db="EMBL/GenBank/DDBJ databases">
        <title>The new phylogeny of genus Mycobacterium.</title>
        <authorList>
            <person name="Tortoli E."/>
            <person name="Trovato A."/>
            <person name="Cirillo D.M."/>
        </authorList>
    </citation>
    <scope>NUCLEOTIDE SEQUENCE [LARGE SCALE GENOMIC DNA]</scope>
    <source>
        <strain evidence="2 3">RW6</strain>
    </source>
</reference>
<gene>
    <name evidence="2" type="ORF">BST13_08580</name>
</gene>
<comment type="caution">
    <text evidence="2">The sequence shown here is derived from an EMBL/GenBank/DDBJ whole genome shotgun (WGS) entry which is preliminary data.</text>
</comment>
<organism evidence="2 3">
    <name type="scientific">Mycobacterium aquaticum</name>
    <dbReference type="NCBI Taxonomy" id="1927124"/>
    <lineage>
        <taxon>Bacteria</taxon>
        <taxon>Bacillati</taxon>
        <taxon>Actinomycetota</taxon>
        <taxon>Actinomycetes</taxon>
        <taxon>Mycobacteriales</taxon>
        <taxon>Mycobacteriaceae</taxon>
        <taxon>Mycobacterium</taxon>
    </lineage>
</organism>
<dbReference type="InterPro" id="IPR038232">
    <property type="entry name" value="PknH-like_Extracell_sf"/>
</dbReference>
<dbReference type="Pfam" id="PF14032">
    <property type="entry name" value="PknH_C"/>
    <property type="match status" value="1"/>
</dbReference>
<dbReference type="Proteomes" id="UP000192448">
    <property type="component" value="Unassembled WGS sequence"/>
</dbReference>
<protein>
    <submittedName>
        <fullName evidence="2">Sensor domain-containing protein</fullName>
    </submittedName>
</protein>
<dbReference type="STRING" id="1927124.BST13_08580"/>
<dbReference type="OrthoDB" id="4635187at2"/>
<sequence>MPRRGSVLVLGLALALTGCTRVLDQPHPQAEHPVAPIPAGQVHDLLSPHVQDQDGNLFTTVSPETCSGVAREVDPPFIAGHQPAATDGGHWADEGRVYIEEMVAVYHRDFDPKAALADARHTIDSCRDVTFAVTTMRGQHYTFTLLPQANSGSPDIALWSFRSPDWACDSAFVAAHNAAIEISTCGVVGGYDVLSLAREALKRINTLANTTV</sequence>
<accession>A0A1X0B4E4</accession>